<keyword evidence="5 8" id="KW-1133">Transmembrane helix</keyword>
<evidence type="ECO:0000256" key="1">
    <source>
        <dbReference type="ARBA" id="ARBA00004651"/>
    </source>
</evidence>
<protein>
    <recommendedName>
        <fullName evidence="9">Polysaccharide chain length determinant N-terminal domain-containing protein</fullName>
    </recommendedName>
</protein>
<name>A0A8J4H7K0_9BACL</name>
<dbReference type="Pfam" id="PF02706">
    <property type="entry name" value="Wzz"/>
    <property type="match status" value="1"/>
</dbReference>
<feature type="domain" description="Polysaccharide chain length determinant N-terminal" evidence="9">
    <location>
        <begin position="3"/>
        <end position="85"/>
    </location>
</feature>
<keyword evidence="3" id="KW-1003">Cell membrane</keyword>
<evidence type="ECO:0000256" key="3">
    <source>
        <dbReference type="ARBA" id="ARBA00022475"/>
    </source>
</evidence>
<dbReference type="PANTHER" id="PTHR32309">
    <property type="entry name" value="TYROSINE-PROTEIN KINASE"/>
    <property type="match status" value="1"/>
</dbReference>
<dbReference type="PANTHER" id="PTHR32309:SF13">
    <property type="entry name" value="FERRIC ENTEROBACTIN TRANSPORT PROTEIN FEPE"/>
    <property type="match status" value="1"/>
</dbReference>
<evidence type="ECO:0000256" key="2">
    <source>
        <dbReference type="ARBA" id="ARBA00006683"/>
    </source>
</evidence>
<sequence length="343" mass="38882">MQDEISLREILEVLWKGKWIIAAITAVSVIITGIFSFLIISPTYEAVSTVRVDLSQLDQMNHKLYLNSIAESLKTDVAMNRIINKLDLPHDEYSINSVRKSIKVEVVENTNNINLRVNGPKPELITDISNLMAFEMGARFEISDRSQLIVNARKELETLEDSIKVKTFELEEANSQLVNTPEKLITKQTLADEDYLRAIISEGTSINERELGALQLESETINPLYTSLKSQISEITLELTRQRTSKQNYEEEIERHNNIISELEQQLLREDLNTNNSQRLLSGFNAVFIAPALEPSEPVAPNKTLNIAISVVIGIMISIFVILVMHYMRAERAVKSQESIEIN</sequence>
<evidence type="ECO:0000256" key="4">
    <source>
        <dbReference type="ARBA" id="ARBA00022692"/>
    </source>
</evidence>
<evidence type="ECO:0000313" key="10">
    <source>
        <dbReference type="EMBL" id="GIQ71262.1"/>
    </source>
</evidence>
<accession>A0A8J4H7K0</accession>
<evidence type="ECO:0000256" key="8">
    <source>
        <dbReference type="SAM" id="Phobius"/>
    </source>
</evidence>
<comment type="subcellular location">
    <subcellularLocation>
        <location evidence="1">Cell membrane</location>
        <topology evidence="1">Multi-pass membrane protein</topology>
    </subcellularLocation>
</comment>
<dbReference type="InterPro" id="IPR003856">
    <property type="entry name" value="LPS_length_determ_N"/>
</dbReference>
<evidence type="ECO:0000259" key="9">
    <source>
        <dbReference type="Pfam" id="PF02706"/>
    </source>
</evidence>
<evidence type="ECO:0000256" key="6">
    <source>
        <dbReference type="ARBA" id="ARBA00023136"/>
    </source>
</evidence>
<dbReference type="Proteomes" id="UP000677918">
    <property type="component" value="Unassembled WGS sequence"/>
</dbReference>
<comment type="caution">
    <text evidence="10">The sequence shown here is derived from an EMBL/GenBank/DDBJ whole genome shotgun (WGS) entry which is preliminary data.</text>
</comment>
<keyword evidence="6 8" id="KW-0472">Membrane</keyword>
<evidence type="ECO:0000313" key="11">
    <source>
        <dbReference type="Proteomes" id="UP000677918"/>
    </source>
</evidence>
<dbReference type="EMBL" id="BOVK01000075">
    <property type="protein sequence ID" value="GIQ71262.1"/>
    <property type="molecule type" value="Genomic_DNA"/>
</dbReference>
<keyword evidence="7" id="KW-0175">Coiled coil</keyword>
<keyword evidence="11" id="KW-1185">Reference proteome</keyword>
<dbReference type="GO" id="GO:0004713">
    <property type="term" value="F:protein tyrosine kinase activity"/>
    <property type="evidence" value="ECO:0007669"/>
    <property type="project" value="TreeGrafter"/>
</dbReference>
<proteinExistence type="inferred from homology"/>
<feature type="coiled-coil region" evidence="7">
    <location>
        <begin position="232"/>
        <end position="273"/>
    </location>
</feature>
<evidence type="ECO:0000256" key="7">
    <source>
        <dbReference type="SAM" id="Coils"/>
    </source>
</evidence>
<evidence type="ECO:0000256" key="5">
    <source>
        <dbReference type="ARBA" id="ARBA00022989"/>
    </source>
</evidence>
<feature type="transmembrane region" description="Helical" evidence="8">
    <location>
        <begin position="307"/>
        <end position="328"/>
    </location>
</feature>
<dbReference type="GO" id="GO:0005886">
    <property type="term" value="C:plasma membrane"/>
    <property type="evidence" value="ECO:0007669"/>
    <property type="project" value="UniProtKB-SubCell"/>
</dbReference>
<feature type="transmembrane region" description="Helical" evidence="8">
    <location>
        <begin position="20"/>
        <end position="40"/>
    </location>
</feature>
<keyword evidence="4 8" id="KW-0812">Transmembrane</keyword>
<organism evidence="10 11">
    <name type="scientific">Xylanibacillus composti</name>
    <dbReference type="NCBI Taxonomy" id="1572762"/>
    <lineage>
        <taxon>Bacteria</taxon>
        <taxon>Bacillati</taxon>
        <taxon>Bacillota</taxon>
        <taxon>Bacilli</taxon>
        <taxon>Bacillales</taxon>
        <taxon>Paenibacillaceae</taxon>
        <taxon>Xylanibacillus</taxon>
    </lineage>
</organism>
<gene>
    <name evidence="10" type="ORF">XYCOK13_40860</name>
</gene>
<dbReference type="InterPro" id="IPR050445">
    <property type="entry name" value="Bact_polysacc_biosynth/exp"/>
</dbReference>
<reference evidence="10" key="1">
    <citation type="submission" date="2021-04" db="EMBL/GenBank/DDBJ databases">
        <title>Draft genome sequence of Xylanibacillus composti strain K13.</title>
        <authorList>
            <person name="Uke A."/>
            <person name="Chhe C."/>
            <person name="Baramee S."/>
            <person name="Kosugi A."/>
        </authorList>
    </citation>
    <scope>NUCLEOTIDE SEQUENCE</scope>
    <source>
        <strain evidence="10">K13</strain>
    </source>
</reference>
<comment type="similarity">
    <text evidence="2">Belongs to the CpsC/CapA family.</text>
</comment>
<dbReference type="RefSeq" id="WP_213414055.1">
    <property type="nucleotide sequence ID" value="NZ_BOVK01000075.1"/>
</dbReference>
<dbReference type="AlphaFoldDB" id="A0A8J4H7K0"/>